<gene>
    <name evidence="1" type="ordered locus">HPB8_1190</name>
</gene>
<accession>D7FEZ0</accession>
<reference evidence="1 2" key="1">
    <citation type="journal article" date="2010" name="BMC Genomics">
        <title>Sequencing, annotation, and comparative genome analysis of the gerbil-adapted Helicobacter pylori strain B8.</title>
        <authorList>
            <person name="Farnbacher M."/>
            <person name="Jahns T."/>
            <person name="Willrodt D."/>
            <person name="Daniel R."/>
            <person name="Haas R."/>
            <person name="Goesmann A."/>
            <person name="Kurtz S."/>
            <person name="Rieder G."/>
        </authorList>
    </citation>
    <scope>NUCLEOTIDE SEQUENCE [LARGE SCALE GENOMIC DNA]</scope>
    <source>
        <strain evidence="1 2">B8</strain>
    </source>
</reference>
<dbReference type="AlphaFoldDB" id="D7FEZ0"/>
<dbReference type="KEGG" id="hpl:HPB8_1190"/>
<dbReference type="EMBL" id="FN598874">
    <property type="protein sequence ID" value="CBI66747.1"/>
    <property type="molecule type" value="Genomic_DNA"/>
</dbReference>
<dbReference type="Proteomes" id="UP000007091">
    <property type="component" value="Chromosome"/>
</dbReference>
<proteinExistence type="predicted"/>
<sequence>MAFRMGIKTISKPIAGRKILQALKNAQKKSVRANAL</sequence>
<evidence type="ECO:0000313" key="2">
    <source>
        <dbReference type="Proteomes" id="UP000007091"/>
    </source>
</evidence>
<organism evidence="1 2">
    <name type="scientific">Helicobacter pylori (strain B8)</name>
    <dbReference type="NCBI Taxonomy" id="693745"/>
    <lineage>
        <taxon>Bacteria</taxon>
        <taxon>Pseudomonadati</taxon>
        <taxon>Campylobacterota</taxon>
        <taxon>Epsilonproteobacteria</taxon>
        <taxon>Campylobacterales</taxon>
        <taxon>Helicobacteraceae</taxon>
        <taxon>Helicobacter</taxon>
    </lineage>
</organism>
<dbReference type="HOGENOM" id="CLU_3356580_0_0_7"/>
<protein>
    <submittedName>
        <fullName evidence="1">Uncharacterized protein</fullName>
    </submittedName>
</protein>
<name>D7FEZ0_HELP3</name>
<evidence type="ECO:0000313" key="1">
    <source>
        <dbReference type="EMBL" id="CBI66747.1"/>
    </source>
</evidence>